<dbReference type="Gene3D" id="3.40.50.1360">
    <property type="match status" value="1"/>
</dbReference>
<comment type="caution">
    <text evidence="3">The sequence shown here is derived from an EMBL/GenBank/DDBJ whole genome shotgun (WGS) entry which is preliminary data.</text>
</comment>
<evidence type="ECO:0000259" key="2">
    <source>
        <dbReference type="Pfam" id="PF01182"/>
    </source>
</evidence>
<dbReference type="SUPFAM" id="SSF100950">
    <property type="entry name" value="NagB/RpiA/CoA transferase-like"/>
    <property type="match status" value="1"/>
</dbReference>
<dbReference type="Proteomes" id="UP001500298">
    <property type="component" value="Unassembled WGS sequence"/>
</dbReference>
<evidence type="ECO:0000313" key="3">
    <source>
        <dbReference type="EMBL" id="GAA4849339.1"/>
    </source>
</evidence>
<evidence type="ECO:0000313" key="4">
    <source>
        <dbReference type="Proteomes" id="UP001500298"/>
    </source>
</evidence>
<keyword evidence="4" id="KW-1185">Reference proteome</keyword>
<dbReference type="PANTHER" id="PTHR42892">
    <property type="entry name" value="GLUCOSAMINE-6-PHOSPHATE DEAMINASE-LIKE PROTEIN BT_0258-RELATED"/>
    <property type="match status" value="1"/>
</dbReference>
<dbReference type="PANTHER" id="PTHR42892:SF1">
    <property type="entry name" value="GLUCOSAMINE-6-PHOSPHATE ISOMERASE"/>
    <property type="match status" value="1"/>
</dbReference>
<gene>
    <name evidence="3" type="primary">nagB</name>
    <name evidence="3" type="ORF">GCM10023331_37510</name>
</gene>
<accession>A0ABP9DJM5</accession>
<dbReference type="NCBIfam" id="TIGR00502">
    <property type="entry name" value="nagB"/>
    <property type="match status" value="1"/>
</dbReference>
<dbReference type="CDD" id="cd01399">
    <property type="entry name" value="GlcN6P_deaminase"/>
    <property type="match status" value="1"/>
</dbReference>
<dbReference type="InterPro" id="IPR004547">
    <property type="entry name" value="Glucosamine6P_isomerase"/>
</dbReference>
<organism evidence="3 4">
    <name type="scientific">Algivirga pacifica</name>
    <dbReference type="NCBI Taxonomy" id="1162670"/>
    <lineage>
        <taxon>Bacteria</taxon>
        <taxon>Pseudomonadati</taxon>
        <taxon>Bacteroidota</taxon>
        <taxon>Cytophagia</taxon>
        <taxon>Cytophagales</taxon>
        <taxon>Flammeovirgaceae</taxon>
        <taxon>Algivirga</taxon>
    </lineage>
</organism>
<dbReference type="Pfam" id="PF01182">
    <property type="entry name" value="Glucosamine_iso"/>
    <property type="match status" value="1"/>
</dbReference>
<dbReference type="EC" id="3.5.99.6" evidence="1"/>
<proteinExistence type="predicted"/>
<dbReference type="EMBL" id="BAABJX010000062">
    <property type="protein sequence ID" value="GAA4849339.1"/>
    <property type="molecule type" value="Genomic_DNA"/>
</dbReference>
<reference evidence="4" key="1">
    <citation type="journal article" date="2019" name="Int. J. Syst. Evol. Microbiol.">
        <title>The Global Catalogue of Microorganisms (GCM) 10K type strain sequencing project: providing services to taxonomists for standard genome sequencing and annotation.</title>
        <authorList>
            <consortium name="The Broad Institute Genomics Platform"/>
            <consortium name="The Broad Institute Genome Sequencing Center for Infectious Disease"/>
            <person name="Wu L."/>
            <person name="Ma J."/>
        </authorList>
    </citation>
    <scope>NUCLEOTIDE SEQUENCE [LARGE SCALE GENOMIC DNA]</scope>
    <source>
        <strain evidence="4">JCM 18326</strain>
    </source>
</reference>
<name>A0ABP9DJM5_9BACT</name>
<evidence type="ECO:0000256" key="1">
    <source>
        <dbReference type="NCBIfam" id="TIGR00502"/>
    </source>
</evidence>
<dbReference type="InterPro" id="IPR052960">
    <property type="entry name" value="GlcN6P_deaminase-like"/>
</dbReference>
<protein>
    <recommendedName>
        <fullName evidence="1">Glucosamine-6-phosphate deaminase</fullName>
        <ecNumber evidence="1">3.5.99.6</ecNumber>
    </recommendedName>
</protein>
<sequence length="255" mass="27912">MSVLETYQLSVNTFDSKEVASKKAAARIAELIQDRDSKGENTILGLATGSSPLGVYAELIRLHKEEGLSFQNVITFNLDEYLPMDANSAHSYVYFMQENLFKHIDIKPENIHIPDGTLSQEQVDSFCQEYEQKIAAVGGIDIQLLGIGRTGHIGFNEPPSSLDSLTRQVILHEITRIDAAPGFGGIEHVPSSAITMGVGTIMKAKEVIMLAWGESKAAIVKEMIQGEISEQVPATFLQYHANTQVYLDKTAASAL</sequence>
<dbReference type="InterPro" id="IPR006148">
    <property type="entry name" value="Glc/Gal-6P_isomerase"/>
</dbReference>
<feature type="domain" description="Glucosamine/galactosamine-6-phosphate isomerase" evidence="2">
    <location>
        <begin position="16"/>
        <end position="241"/>
    </location>
</feature>
<dbReference type="InterPro" id="IPR037171">
    <property type="entry name" value="NagB/RpiA_transferase-like"/>
</dbReference>
<dbReference type="RefSeq" id="WP_345374646.1">
    <property type="nucleotide sequence ID" value="NZ_BAABJX010000062.1"/>
</dbReference>